<gene>
    <name evidence="1" type="ORF">TNIN_117771</name>
</gene>
<evidence type="ECO:0000313" key="1">
    <source>
        <dbReference type="EMBL" id="GFY50516.1"/>
    </source>
</evidence>
<dbReference type="InterPro" id="IPR036397">
    <property type="entry name" value="RNaseH_sf"/>
</dbReference>
<comment type="caution">
    <text evidence="1">The sequence shown here is derived from an EMBL/GenBank/DDBJ whole genome shotgun (WGS) entry which is preliminary data.</text>
</comment>
<sequence length="87" mass="10061">MLKKSNVLYGPITSEELLETNIEELQKSYIVLFTCGVTRALHLELVFDMTSNSFLLTFRRLLARRGSCKIIYRESDNAKTFLKAKKN</sequence>
<dbReference type="Gene3D" id="3.30.420.10">
    <property type="entry name" value="Ribonuclease H-like superfamily/Ribonuclease H"/>
    <property type="match status" value="1"/>
</dbReference>
<dbReference type="Proteomes" id="UP000886998">
    <property type="component" value="Unassembled WGS sequence"/>
</dbReference>
<organism evidence="1 2">
    <name type="scientific">Trichonephila inaurata madagascariensis</name>
    <dbReference type="NCBI Taxonomy" id="2747483"/>
    <lineage>
        <taxon>Eukaryota</taxon>
        <taxon>Metazoa</taxon>
        <taxon>Ecdysozoa</taxon>
        <taxon>Arthropoda</taxon>
        <taxon>Chelicerata</taxon>
        <taxon>Arachnida</taxon>
        <taxon>Araneae</taxon>
        <taxon>Araneomorphae</taxon>
        <taxon>Entelegynae</taxon>
        <taxon>Araneoidea</taxon>
        <taxon>Nephilidae</taxon>
        <taxon>Trichonephila</taxon>
        <taxon>Trichonephila inaurata</taxon>
    </lineage>
</organism>
<proteinExistence type="predicted"/>
<reference evidence="1" key="1">
    <citation type="submission" date="2020-08" db="EMBL/GenBank/DDBJ databases">
        <title>Multicomponent nature underlies the extraordinary mechanical properties of spider dragline silk.</title>
        <authorList>
            <person name="Kono N."/>
            <person name="Nakamura H."/>
            <person name="Mori M."/>
            <person name="Yoshida Y."/>
            <person name="Ohtoshi R."/>
            <person name="Malay A.D."/>
            <person name="Moran D.A.P."/>
            <person name="Tomita M."/>
            <person name="Numata K."/>
            <person name="Arakawa K."/>
        </authorList>
    </citation>
    <scope>NUCLEOTIDE SEQUENCE</scope>
</reference>
<dbReference type="AlphaFoldDB" id="A0A8X6XEW7"/>
<evidence type="ECO:0000313" key="2">
    <source>
        <dbReference type="Proteomes" id="UP000886998"/>
    </source>
</evidence>
<name>A0A8X6XEW7_9ARAC</name>
<keyword evidence="2" id="KW-1185">Reference proteome</keyword>
<accession>A0A8X6XEW7</accession>
<protein>
    <submittedName>
        <fullName evidence="1">Uncharacterized protein</fullName>
    </submittedName>
</protein>
<dbReference type="EMBL" id="BMAV01007538">
    <property type="protein sequence ID" value="GFY50516.1"/>
    <property type="molecule type" value="Genomic_DNA"/>
</dbReference>
<dbReference type="OrthoDB" id="6429528at2759"/>
<dbReference type="GO" id="GO:0003676">
    <property type="term" value="F:nucleic acid binding"/>
    <property type="evidence" value="ECO:0007669"/>
    <property type="project" value="InterPro"/>
</dbReference>